<dbReference type="PANTHER" id="PTHR11070">
    <property type="entry name" value="UVRD / RECB / PCRA DNA HELICASE FAMILY MEMBER"/>
    <property type="match status" value="1"/>
</dbReference>
<protein>
    <recommendedName>
        <fullName evidence="1">DNA 3'-5' helicase II</fullName>
    </recommendedName>
</protein>
<evidence type="ECO:0000313" key="3">
    <source>
        <dbReference type="Proteomes" id="UP000516134"/>
    </source>
</evidence>
<evidence type="ECO:0000313" key="2">
    <source>
        <dbReference type="EMBL" id="QNP43466.1"/>
    </source>
</evidence>
<accession>A0ABX6T0X4</accession>
<dbReference type="Pfam" id="PF13245">
    <property type="entry name" value="AAA_19"/>
    <property type="match status" value="1"/>
</dbReference>
<organism evidence="2 3">
    <name type="scientific">Sphingomonas daechungensis</name>
    <dbReference type="NCBI Taxonomy" id="1176646"/>
    <lineage>
        <taxon>Bacteria</taxon>
        <taxon>Pseudomonadati</taxon>
        <taxon>Pseudomonadota</taxon>
        <taxon>Alphaproteobacteria</taxon>
        <taxon>Sphingomonadales</taxon>
        <taxon>Sphingomonadaceae</taxon>
        <taxon>Sphingomonas</taxon>
    </lineage>
</organism>
<sequence length="321" mass="35438">MANPEQLDPDQQDIVSLPLEGSHLVIGPPGSGKTNLLLLRASYLTRAGRPNIAVITFGRVLREFLATGAGNYPFEPRRLQTFRTWAVDLLKANGDNVDTTGKFPEIRRRIMLSLTDLAGRSGAELRFDCILVDEAQDYTIEEIKIIRSFCDEIFAVGDNDQRIYESDGALGYLGSVCNVAPELKYHYRNGTAICILADGIMNRVDGGMLETCNYDESTYPSTVRRLGGLALSDQIAAAVPELETQLVAYPNEWIGVLAPLKVDVGRVFEALSDTAVGDKVQLQRYEDGYDTLDREKPIIVTTMHSAKGWSSGQRIFSRSTP</sequence>
<dbReference type="InterPro" id="IPR000212">
    <property type="entry name" value="DNA_helicase_UvrD/REP"/>
</dbReference>
<gene>
    <name evidence="2" type="ORF">H9L15_01230</name>
</gene>
<dbReference type="PANTHER" id="PTHR11070:SF2">
    <property type="entry name" value="ATP-DEPENDENT DNA HELICASE SRS2"/>
    <property type="match status" value="1"/>
</dbReference>
<proteinExistence type="predicted"/>
<dbReference type="Proteomes" id="UP000516134">
    <property type="component" value="Chromosome"/>
</dbReference>
<dbReference type="Gene3D" id="3.40.50.300">
    <property type="entry name" value="P-loop containing nucleotide triphosphate hydrolases"/>
    <property type="match status" value="1"/>
</dbReference>
<name>A0ABX6T0X4_9SPHN</name>
<keyword evidence="3" id="KW-1185">Reference proteome</keyword>
<evidence type="ECO:0000256" key="1">
    <source>
        <dbReference type="ARBA" id="ARBA00034923"/>
    </source>
</evidence>
<dbReference type="InterPro" id="IPR027417">
    <property type="entry name" value="P-loop_NTPase"/>
</dbReference>
<reference evidence="2 3" key="1">
    <citation type="submission" date="2020-08" db="EMBL/GenBank/DDBJ databases">
        <title>Genome sequence of Sphingomonas daechungensis KACC 18115T.</title>
        <authorList>
            <person name="Hyun D.-W."/>
            <person name="Bae J.-W."/>
        </authorList>
    </citation>
    <scope>NUCLEOTIDE SEQUENCE [LARGE SCALE GENOMIC DNA]</scope>
    <source>
        <strain evidence="2 3">KACC 18115</strain>
    </source>
</reference>
<dbReference type="SUPFAM" id="SSF52540">
    <property type="entry name" value="P-loop containing nucleoside triphosphate hydrolases"/>
    <property type="match status" value="1"/>
</dbReference>
<dbReference type="EMBL" id="CP060780">
    <property type="protein sequence ID" value="QNP43466.1"/>
    <property type="molecule type" value="Genomic_DNA"/>
</dbReference>